<evidence type="ECO:0000256" key="2">
    <source>
        <dbReference type="ARBA" id="ARBA00022603"/>
    </source>
</evidence>
<dbReference type="Proteomes" id="UP000774000">
    <property type="component" value="Unassembled WGS sequence"/>
</dbReference>
<dbReference type="PANTHER" id="PTHR43191:SF2">
    <property type="entry name" value="RRNA METHYLTRANSFERASE 3, MITOCHONDRIAL"/>
    <property type="match status" value="1"/>
</dbReference>
<dbReference type="InterPro" id="IPR029028">
    <property type="entry name" value="Alpha/beta_knot_MTases"/>
</dbReference>
<proteinExistence type="inferred from homology"/>
<evidence type="ECO:0000256" key="1">
    <source>
        <dbReference type="ARBA" id="ARBA00007228"/>
    </source>
</evidence>
<protein>
    <submittedName>
        <fullName evidence="5">TrmH family RNA methyltransferase</fullName>
    </submittedName>
</protein>
<evidence type="ECO:0000256" key="3">
    <source>
        <dbReference type="ARBA" id="ARBA00022679"/>
    </source>
</evidence>
<dbReference type="InterPro" id="IPR053888">
    <property type="entry name" value="MRM3-like_sub_bind"/>
</dbReference>
<evidence type="ECO:0000313" key="6">
    <source>
        <dbReference type="Proteomes" id="UP000774000"/>
    </source>
</evidence>
<reference evidence="5" key="1">
    <citation type="submission" date="2021-01" db="EMBL/GenBank/DDBJ databases">
        <title>Genomic Encyclopedia of Type Strains, Phase IV (KMG-IV): sequencing the most valuable type-strain genomes for metagenomic binning, comparative biology and taxonomic classification.</title>
        <authorList>
            <person name="Goeker M."/>
        </authorList>
    </citation>
    <scope>NUCLEOTIDE SEQUENCE</scope>
    <source>
        <strain evidence="5">DSM 23230</strain>
    </source>
</reference>
<comment type="caution">
    <text evidence="5">The sequence shown here is derived from an EMBL/GenBank/DDBJ whole genome shotgun (WGS) entry which is preliminary data.</text>
</comment>
<dbReference type="CDD" id="cd18095">
    <property type="entry name" value="SpoU-like_rRNA-MTase"/>
    <property type="match status" value="1"/>
</dbReference>
<dbReference type="InterPro" id="IPR051259">
    <property type="entry name" value="rRNA_Methyltransferase"/>
</dbReference>
<dbReference type="Pfam" id="PF00588">
    <property type="entry name" value="SpoU_methylase"/>
    <property type="match status" value="1"/>
</dbReference>
<evidence type="ECO:0000259" key="4">
    <source>
        <dbReference type="SMART" id="SM00967"/>
    </source>
</evidence>
<sequence length="266" mass="29837">MKITSSSNDKIKYLRSLYKKKYRRKYKQFVLEGLRLIEEAVQENVDLSQVFYSEYLLRNEQGQKLLGQLEEKEVQIYKIDDDLLQQVADTVSPQGILAIADKVEYELNDILENKDGLILVVDQIQDPGNLGTIIRTADAAGFDGIITTKGTVSLYNQKTIRSTMGSFFRTPIAKVNDLNEFEHGISESNYNLVVADTAGDNYHFDIDYLPATAIIVGNEAHGPRQELIDLADQSIKIPLLGGAESLNVAMATSVIVYEAIRQKLDK</sequence>
<dbReference type="Gene3D" id="3.30.1330.30">
    <property type="match status" value="1"/>
</dbReference>
<dbReference type="GO" id="GO:0006396">
    <property type="term" value="P:RNA processing"/>
    <property type="evidence" value="ECO:0007669"/>
    <property type="project" value="InterPro"/>
</dbReference>
<dbReference type="RefSeq" id="WP_204703047.1">
    <property type="nucleotide sequence ID" value="NZ_JAFBDQ010000023.1"/>
</dbReference>
<feature type="domain" description="RNA 2-O ribose methyltransferase substrate binding" evidence="4">
    <location>
        <begin position="30"/>
        <end position="106"/>
    </location>
</feature>
<dbReference type="SUPFAM" id="SSF75217">
    <property type="entry name" value="alpha/beta knot"/>
    <property type="match status" value="1"/>
</dbReference>
<dbReference type="InterPro" id="IPR013123">
    <property type="entry name" value="SpoU_subst-bd"/>
</dbReference>
<evidence type="ECO:0000313" key="5">
    <source>
        <dbReference type="EMBL" id="MBM7558059.1"/>
    </source>
</evidence>
<dbReference type="SMART" id="SM00967">
    <property type="entry name" value="SpoU_sub_bind"/>
    <property type="match status" value="1"/>
</dbReference>
<comment type="similarity">
    <text evidence="1">Belongs to the class IV-like SAM-binding methyltransferase superfamily. RNA methyltransferase TrmH family.</text>
</comment>
<accession>A0A938XUC3</accession>
<dbReference type="GO" id="GO:0003723">
    <property type="term" value="F:RNA binding"/>
    <property type="evidence" value="ECO:0007669"/>
    <property type="project" value="InterPro"/>
</dbReference>
<dbReference type="GO" id="GO:0008173">
    <property type="term" value="F:RNA methyltransferase activity"/>
    <property type="evidence" value="ECO:0007669"/>
    <property type="project" value="InterPro"/>
</dbReference>
<keyword evidence="2 5" id="KW-0489">Methyltransferase</keyword>
<dbReference type="SUPFAM" id="SSF55315">
    <property type="entry name" value="L30e-like"/>
    <property type="match status" value="1"/>
</dbReference>
<keyword evidence="6" id="KW-1185">Reference proteome</keyword>
<dbReference type="AlphaFoldDB" id="A0A938XUC3"/>
<name>A0A938XUC3_9FIRM</name>
<dbReference type="GO" id="GO:0032259">
    <property type="term" value="P:methylation"/>
    <property type="evidence" value="ECO:0007669"/>
    <property type="project" value="UniProtKB-KW"/>
</dbReference>
<dbReference type="InterPro" id="IPR001537">
    <property type="entry name" value="SpoU_MeTrfase"/>
</dbReference>
<dbReference type="Pfam" id="PF22435">
    <property type="entry name" value="MRM3-like_sub_bind"/>
    <property type="match status" value="1"/>
</dbReference>
<dbReference type="EMBL" id="JAFBDQ010000023">
    <property type="protein sequence ID" value="MBM7558059.1"/>
    <property type="molecule type" value="Genomic_DNA"/>
</dbReference>
<keyword evidence="3" id="KW-0808">Transferase</keyword>
<dbReference type="InterPro" id="IPR029026">
    <property type="entry name" value="tRNA_m1G_MTases_N"/>
</dbReference>
<dbReference type="Gene3D" id="3.40.1280.10">
    <property type="match status" value="1"/>
</dbReference>
<dbReference type="InterPro" id="IPR029064">
    <property type="entry name" value="Ribosomal_eL30-like_sf"/>
</dbReference>
<dbReference type="PANTHER" id="PTHR43191">
    <property type="entry name" value="RRNA METHYLTRANSFERASE 3"/>
    <property type="match status" value="1"/>
</dbReference>
<organism evidence="5 6">
    <name type="scientific">Halanaerobacter jeridensis</name>
    <dbReference type="NCBI Taxonomy" id="706427"/>
    <lineage>
        <taxon>Bacteria</taxon>
        <taxon>Bacillati</taxon>
        <taxon>Bacillota</taxon>
        <taxon>Clostridia</taxon>
        <taxon>Halanaerobiales</taxon>
        <taxon>Halobacteroidaceae</taxon>
        <taxon>Halanaerobacter</taxon>
    </lineage>
</organism>
<dbReference type="GO" id="GO:0005737">
    <property type="term" value="C:cytoplasm"/>
    <property type="evidence" value="ECO:0007669"/>
    <property type="project" value="UniProtKB-ARBA"/>
</dbReference>
<gene>
    <name evidence="5" type="ORF">JOC47_002928</name>
</gene>